<feature type="signal peptide" evidence="1">
    <location>
        <begin position="1"/>
        <end position="21"/>
    </location>
</feature>
<feature type="chain" id="PRO_5002174766" description="SnoaL-like domain-containing protein" evidence="1">
    <location>
        <begin position="22"/>
        <end position="181"/>
    </location>
</feature>
<dbReference type="OrthoDB" id="2820488at2759"/>
<accession>A0A0C3HCA9</accession>
<reference evidence="3" key="2">
    <citation type="submission" date="2015-01" db="EMBL/GenBank/DDBJ databases">
        <title>Evolutionary Origins and Diversification of the Mycorrhizal Mutualists.</title>
        <authorList>
            <consortium name="DOE Joint Genome Institute"/>
            <consortium name="Mycorrhizal Genomics Consortium"/>
            <person name="Kohler A."/>
            <person name="Kuo A."/>
            <person name="Nagy L.G."/>
            <person name="Floudas D."/>
            <person name="Copeland A."/>
            <person name="Barry K.W."/>
            <person name="Cichocki N."/>
            <person name="Veneault-Fourrey C."/>
            <person name="LaButti K."/>
            <person name="Lindquist E.A."/>
            <person name="Lipzen A."/>
            <person name="Lundell T."/>
            <person name="Morin E."/>
            <person name="Murat C."/>
            <person name="Riley R."/>
            <person name="Ohm R."/>
            <person name="Sun H."/>
            <person name="Tunlid A."/>
            <person name="Henrissat B."/>
            <person name="Grigoriev I.V."/>
            <person name="Hibbett D.S."/>
            <person name="Martin F."/>
        </authorList>
    </citation>
    <scope>NUCLEOTIDE SEQUENCE [LARGE SCALE GENOMIC DNA]</scope>
    <source>
        <strain evidence="3">Zn</strain>
    </source>
</reference>
<evidence type="ECO:0000313" key="2">
    <source>
        <dbReference type="EMBL" id="KIN00012.1"/>
    </source>
</evidence>
<protein>
    <recommendedName>
        <fullName evidence="4">SnoaL-like domain-containing protein</fullName>
    </recommendedName>
</protein>
<gene>
    <name evidence="2" type="ORF">OIDMADRAFT_126310</name>
</gene>
<dbReference type="Proteomes" id="UP000054321">
    <property type="component" value="Unassembled WGS sequence"/>
</dbReference>
<sequence length="181" mass="19708">MYFNTPAIATILGLLSCVVYAAPPSVTSNTASGTSSIASATGVACPPRPATVKEQRQNFDAFVQEFYIDRLVAEPFDKYVWVNYIQHNPLVPQGRDAAISFLEPFAGNKSVQIVHQSLVNNTGYVHLYTTRPTSLTKSVDIYRFDGACIVEHWDVIANLTTSEISPTPLSTPTPVTVVGGW</sequence>
<dbReference type="InterPro" id="IPR032710">
    <property type="entry name" value="NTF2-like_dom_sf"/>
</dbReference>
<dbReference type="EMBL" id="KN832878">
    <property type="protein sequence ID" value="KIN00012.1"/>
    <property type="molecule type" value="Genomic_DNA"/>
</dbReference>
<dbReference type="HOGENOM" id="CLU_100997_3_0_1"/>
<reference evidence="2 3" key="1">
    <citation type="submission" date="2014-04" db="EMBL/GenBank/DDBJ databases">
        <authorList>
            <consortium name="DOE Joint Genome Institute"/>
            <person name="Kuo A."/>
            <person name="Martino E."/>
            <person name="Perotto S."/>
            <person name="Kohler A."/>
            <person name="Nagy L.G."/>
            <person name="Floudas D."/>
            <person name="Copeland A."/>
            <person name="Barry K.W."/>
            <person name="Cichocki N."/>
            <person name="Veneault-Fourrey C."/>
            <person name="LaButti K."/>
            <person name="Lindquist E.A."/>
            <person name="Lipzen A."/>
            <person name="Lundell T."/>
            <person name="Morin E."/>
            <person name="Murat C."/>
            <person name="Sun H."/>
            <person name="Tunlid A."/>
            <person name="Henrissat B."/>
            <person name="Grigoriev I.V."/>
            <person name="Hibbett D.S."/>
            <person name="Martin F."/>
            <person name="Nordberg H.P."/>
            <person name="Cantor M.N."/>
            <person name="Hua S.X."/>
        </authorList>
    </citation>
    <scope>NUCLEOTIDE SEQUENCE [LARGE SCALE GENOMIC DNA]</scope>
    <source>
        <strain evidence="2 3">Zn</strain>
    </source>
</reference>
<keyword evidence="1" id="KW-0732">Signal</keyword>
<evidence type="ECO:0008006" key="4">
    <source>
        <dbReference type="Google" id="ProtNLM"/>
    </source>
</evidence>
<dbReference type="InParanoid" id="A0A0C3HCA9"/>
<name>A0A0C3HCA9_OIDMZ</name>
<proteinExistence type="predicted"/>
<dbReference type="SUPFAM" id="SSF54427">
    <property type="entry name" value="NTF2-like"/>
    <property type="match status" value="1"/>
</dbReference>
<dbReference type="Gene3D" id="3.10.450.50">
    <property type="match status" value="1"/>
</dbReference>
<evidence type="ECO:0000256" key="1">
    <source>
        <dbReference type="SAM" id="SignalP"/>
    </source>
</evidence>
<dbReference type="AlphaFoldDB" id="A0A0C3HCA9"/>
<organism evidence="2 3">
    <name type="scientific">Oidiodendron maius (strain Zn)</name>
    <dbReference type="NCBI Taxonomy" id="913774"/>
    <lineage>
        <taxon>Eukaryota</taxon>
        <taxon>Fungi</taxon>
        <taxon>Dikarya</taxon>
        <taxon>Ascomycota</taxon>
        <taxon>Pezizomycotina</taxon>
        <taxon>Leotiomycetes</taxon>
        <taxon>Leotiomycetes incertae sedis</taxon>
        <taxon>Myxotrichaceae</taxon>
        <taxon>Oidiodendron</taxon>
    </lineage>
</organism>
<keyword evidence="3" id="KW-1185">Reference proteome</keyword>
<evidence type="ECO:0000313" key="3">
    <source>
        <dbReference type="Proteomes" id="UP000054321"/>
    </source>
</evidence>